<organism evidence="1">
    <name type="scientific">Arundo donax</name>
    <name type="common">Giant reed</name>
    <name type="synonym">Donax arundinaceus</name>
    <dbReference type="NCBI Taxonomy" id="35708"/>
    <lineage>
        <taxon>Eukaryota</taxon>
        <taxon>Viridiplantae</taxon>
        <taxon>Streptophyta</taxon>
        <taxon>Embryophyta</taxon>
        <taxon>Tracheophyta</taxon>
        <taxon>Spermatophyta</taxon>
        <taxon>Magnoliopsida</taxon>
        <taxon>Liliopsida</taxon>
        <taxon>Poales</taxon>
        <taxon>Poaceae</taxon>
        <taxon>PACMAD clade</taxon>
        <taxon>Arundinoideae</taxon>
        <taxon>Arundineae</taxon>
        <taxon>Arundo</taxon>
    </lineage>
</organism>
<protein>
    <submittedName>
        <fullName evidence="1">Uncharacterized protein</fullName>
    </submittedName>
</protein>
<name>A0A0A9GL74_ARUDO</name>
<proteinExistence type="predicted"/>
<sequence>MHQTTVVLLLVCMVKEQVNYSIQLKEHLQLEGSGDQHLRRIRLAEEHVLLQVCQGWYFPLLPT</sequence>
<evidence type="ECO:0000313" key="1">
    <source>
        <dbReference type="EMBL" id="JAE23306.1"/>
    </source>
</evidence>
<dbReference type="EMBL" id="GBRH01174590">
    <property type="protein sequence ID" value="JAE23306.1"/>
    <property type="molecule type" value="Transcribed_RNA"/>
</dbReference>
<accession>A0A0A9GL74</accession>
<reference evidence="1" key="2">
    <citation type="journal article" date="2015" name="Data Brief">
        <title>Shoot transcriptome of the giant reed, Arundo donax.</title>
        <authorList>
            <person name="Barrero R.A."/>
            <person name="Guerrero F.D."/>
            <person name="Moolhuijzen P."/>
            <person name="Goolsby J.A."/>
            <person name="Tidwell J."/>
            <person name="Bellgard S.E."/>
            <person name="Bellgard M.I."/>
        </authorList>
    </citation>
    <scope>NUCLEOTIDE SEQUENCE</scope>
    <source>
        <tissue evidence="1">Shoot tissue taken approximately 20 cm above the soil surface</tissue>
    </source>
</reference>
<reference evidence="1" key="1">
    <citation type="submission" date="2014-09" db="EMBL/GenBank/DDBJ databases">
        <authorList>
            <person name="Magalhaes I.L.F."/>
            <person name="Oliveira U."/>
            <person name="Santos F.R."/>
            <person name="Vidigal T.H.D.A."/>
            <person name="Brescovit A.D."/>
            <person name="Santos A.J."/>
        </authorList>
    </citation>
    <scope>NUCLEOTIDE SEQUENCE</scope>
    <source>
        <tissue evidence="1">Shoot tissue taken approximately 20 cm above the soil surface</tissue>
    </source>
</reference>
<dbReference type="AlphaFoldDB" id="A0A0A9GL74"/>